<dbReference type="CDD" id="cd00028">
    <property type="entry name" value="B_lectin"/>
    <property type="match status" value="1"/>
</dbReference>
<dbReference type="AlphaFoldDB" id="A0A8N4ES05"/>
<dbReference type="GO" id="GO:0051707">
    <property type="term" value="P:response to other organism"/>
    <property type="evidence" value="ECO:0007669"/>
    <property type="project" value="UniProtKB-ARBA"/>
</dbReference>
<dbReference type="RefSeq" id="XP_029116572.1">
    <property type="nucleotide sequence ID" value="XM_029260739.1"/>
</dbReference>
<evidence type="ECO:0000256" key="5">
    <source>
        <dbReference type="SAM" id="SignalP"/>
    </source>
</evidence>
<dbReference type="PANTHER" id="PTHR47976">
    <property type="entry name" value="G-TYPE LECTIN S-RECEPTOR-LIKE SERINE/THREONINE-PROTEIN KINASE SD2-5"/>
    <property type="match status" value="1"/>
</dbReference>
<keyword evidence="3" id="KW-0430">Lectin</keyword>
<feature type="transmembrane region" description="Helical" evidence="4">
    <location>
        <begin position="567"/>
        <end position="584"/>
    </location>
</feature>
<evidence type="ECO:0000256" key="2">
    <source>
        <dbReference type="ARBA" id="ARBA00022729"/>
    </source>
</evidence>
<keyword evidence="4" id="KW-0812">Transmembrane</keyword>
<organism evidence="8 9">
    <name type="scientific">Elaeis guineensis var. tenera</name>
    <name type="common">Oil palm</name>
    <dbReference type="NCBI Taxonomy" id="51953"/>
    <lineage>
        <taxon>Eukaryota</taxon>
        <taxon>Viridiplantae</taxon>
        <taxon>Streptophyta</taxon>
        <taxon>Embryophyta</taxon>
        <taxon>Tracheophyta</taxon>
        <taxon>Spermatophyta</taxon>
        <taxon>Magnoliopsida</taxon>
        <taxon>Liliopsida</taxon>
        <taxon>Arecaceae</taxon>
        <taxon>Arecoideae</taxon>
        <taxon>Cocoseae</taxon>
        <taxon>Elaeidinae</taxon>
        <taxon>Elaeis</taxon>
    </lineage>
</organism>
<evidence type="ECO:0000256" key="1">
    <source>
        <dbReference type="ARBA" id="ARBA00022536"/>
    </source>
</evidence>
<gene>
    <name evidence="9" type="primary">LOC105061284</name>
</gene>
<dbReference type="GO" id="GO:0005524">
    <property type="term" value="F:ATP binding"/>
    <property type="evidence" value="ECO:0007669"/>
    <property type="project" value="InterPro"/>
</dbReference>
<dbReference type="SUPFAM" id="SSF51110">
    <property type="entry name" value="alpha-D-mannose-specific plant lectins"/>
    <property type="match status" value="1"/>
</dbReference>
<dbReference type="FunFam" id="2.90.10.10:FF:000013">
    <property type="entry name" value="G-type lectin S-receptor-like serine/threonine-protein kinase LECRK1"/>
    <property type="match status" value="1"/>
</dbReference>
<dbReference type="Proteomes" id="UP000504607">
    <property type="component" value="Unplaced"/>
</dbReference>
<dbReference type="Gene3D" id="1.10.510.10">
    <property type="entry name" value="Transferase(Phosphotransferase) domain 1"/>
    <property type="match status" value="1"/>
</dbReference>
<keyword evidence="4" id="KW-0472">Membrane</keyword>
<dbReference type="InterPro" id="IPR011009">
    <property type="entry name" value="Kinase-like_dom_sf"/>
</dbReference>
<keyword evidence="2 5" id="KW-0732">Signal</keyword>
<keyword evidence="8" id="KW-1185">Reference proteome</keyword>
<dbReference type="SMART" id="SM00108">
    <property type="entry name" value="B_lectin"/>
    <property type="match status" value="1"/>
</dbReference>
<evidence type="ECO:0000259" key="6">
    <source>
        <dbReference type="PROSITE" id="PS50011"/>
    </source>
</evidence>
<keyword evidence="1" id="KW-0245">EGF-like domain</keyword>
<protein>
    <submittedName>
        <fullName evidence="9">G-type lectin S-receptor-like serine/threonine-protein kinase LECRK1</fullName>
    </submittedName>
</protein>
<evidence type="ECO:0000256" key="4">
    <source>
        <dbReference type="SAM" id="Phobius"/>
    </source>
</evidence>
<dbReference type="InterPro" id="IPR000719">
    <property type="entry name" value="Prot_kinase_dom"/>
</dbReference>
<dbReference type="InterPro" id="IPR001480">
    <property type="entry name" value="Bulb-type_lectin_dom"/>
</dbReference>
<dbReference type="Gene3D" id="2.90.10.10">
    <property type="entry name" value="Bulb-type lectin domain"/>
    <property type="match status" value="2"/>
</dbReference>
<feature type="chain" id="PRO_5035419235" evidence="5">
    <location>
        <begin position="24"/>
        <end position="589"/>
    </location>
</feature>
<evidence type="ECO:0000313" key="8">
    <source>
        <dbReference type="Proteomes" id="UP000504607"/>
    </source>
</evidence>
<dbReference type="Pfam" id="PF01453">
    <property type="entry name" value="B_lectin"/>
    <property type="match status" value="1"/>
</dbReference>
<feature type="signal peptide" evidence="5">
    <location>
        <begin position="1"/>
        <end position="23"/>
    </location>
</feature>
<accession>A0A8N4ES05</accession>
<sequence length="589" mass="66206">MAMASESHILCLLLFLFPLSITAQTKGRITLGSSLSTLEENTSWASPSGEFAFGFRRIADTNLYLLATWFDKIPNKTITWYPTPSNTDPTVQTGSEVKLTSDGQLVLSDQNGQEIWSAETSNVSYAAMLDTGNFVLASNGSSYLWQSFDHPSHTLLPGQVLDPSNSLFSHQSDSNYSIGKFQLQMLNGNVVLNPIALPTKNSYDAYWTSTNTQGSGSSLSFDLSGYVYIEMRNGSSVNLTSGDTSTAKEFYQRVTLDPDGVLRKYIYPRNGTTGSWKPSWSTSWWVPEDICNSALVQIGSGIFIAVKQLKKFVQEGEKEFKTEMKAIGRTHHRNLVQLLGYCDEGQHRLLVYEFMTNGSLARFLFGSKKPSWDKRMDIAFGTARVLVYLHEECSSQIIHCDIKPQNILLDDCYTAKIADFGLAKLLETDQARTITGIRGTKGYVAPEWFKSRHITAKVDVYSFGVLLLEIICCRKNVEMEMGCDEKAVLVDWAYDCYMERRLEMLVEDDAEAKSDAARLERLVRIAIWCTQEDPSLRPSLKEVVQMLEGTIEVPAPPDLSYISSRNWVFIFILAYFCFFSLFLCKCHAP</sequence>
<evidence type="ECO:0000313" key="9">
    <source>
        <dbReference type="RefSeq" id="XP_029116572.1"/>
    </source>
</evidence>
<dbReference type="OrthoDB" id="1930390at2759"/>
<evidence type="ECO:0000256" key="3">
    <source>
        <dbReference type="ARBA" id="ARBA00022734"/>
    </source>
</evidence>
<feature type="domain" description="Bulb-type lectin" evidence="7">
    <location>
        <begin position="29"/>
        <end position="149"/>
    </location>
</feature>
<dbReference type="Gene3D" id="3.30.200.20">
    <property type="entry name" value="Phosphorylase Kinase, domain 1"/>
    <property type="match status" value="1"/>
</dbReference>
<dbReference type="GO" id="GO:0030246">
    <property type="term" value="F:carbohydrate binding"/>
    <property type="evidence" value="ECO:0007669"/>
    <property type="project" value="UniProtKB-KW"/>
</dbReference>
<dbReference type="PANTHER" id="PTHR47976:SF108">
    <property type="entry name" value="G-TYPE LECTIN S-RECEPTOR-LIKE SERINE_THREONINE-PROTEIN KINASE LECRK1"/>
    <property type="match status" value="1"/>
</dbReference>
<proteinExistence type="predicted"/>
<dbReference type="InterPro" id="IPR051343">
    <property type="entry name" value="G-type_lectin_kinases/EP1-like"/>
</dbReference>
<dbReference type="PROSITE" id="PS50927">
    <property type="entry name" value="BULB_LECTIN"/>
    <property type="match status" value="1"/>
</dbReference>
<reference evidence="9" key="1">
    <citation type="submission" date="2025-08" db="UniProtKB">
        <authorList>
            <consortium name="RefSeq"/>
        </authorList>
    </citation>
    <scope>IDENTIFICATION</scope>
</reference>
<dbReference type="PROSITE" id="PS00108">
    <property type="entry name" value="PROTEIN_KINASE_ST"/>
    <property type="match status" value="1"/>
</dbReference>
<dbReference type="InterPro" id="IPR008271">
    <property type="entry name" value="Ser/Thr_kinase_AS"/>
</dbReference>
<dbReference type="PROSITE" id="PS50011">
    <property type="entry name" value="PROTEIN_KINASE_DOM"/>
    <property type="match status" value="1"/>
</dbReference>
<dbReference type="CDD" id="cd14066">
    <property type="entry name" value="STKc_IRAK"/>
    <property type="match status" value="1"/>
</dbReference>
<dbReference type="SUPFAM" id="SSF56112">
    <property type="entry name" value="Protein kinase-like (PK-like)"/>
    <property type="match status" value="1"/>
</dbReference>
<dbReference type="GO" id="GO:0004672">
    <property type="term" value="F:protein kinase activity"/>
    <property type="evidence" value="ECO:0007669"/>
    <property type="project" value="InterPro"/>
</dbReference>
<evidence type="ECO:0000259" key="7">
    <source>
        <dbReference type="PROSITE" id="PS50927"/>
    </source>
</evidence>
<name>A0A8N4ES05_ELAGV</name>
<dbReference type="InterPro" id="IPR036426">
    <property type="entry name" value="Bulb-type_lectin_dom_sf"/>
</dbReference>
<feature type="domain" description="Protein kinase" evidence="6">
    <location>
        <begin position="251"/>
        <end position="551"/>
    </location>
</feature>
<dbReference type="FunFam" id="2.90.10.30:FF:000001">
    <property type="entry name" value="Serine/threonine-protein kinase"/>
    <property type="match status" value="1"/>
</dbReference>
<dbReference type="SMART" id="SM00220">
    <property type="entry name" value="S_TKc"/>
    <property type="match status" value="1"/>
</dbReference>
<keyword evidence="4" id="KW-1133">Transmembrane helix</keyword>
<dbReference type="FunFam" id="1.10.510.10:FF:000237">
    <property type="entry name" value="G-type lectin S-receptor-like serine/threonine-protein kinase"/>
    <property type="match status" value="1"/>
</dbReference>
<dbReference type="Pfam" id="PF00069">
    <property type="entry name" value="Pkinase"/>
    <property type="match status" value="1"/>
</dbReference>